<dbReference type="RefSeq" id="WP_202767323.1">
    <property type="nucleotide sequence ID" value="NZ_JAESWA010000022.1"/>
</dbReference>
<comment type="caution">
    <text evidence="1">The sequence shown here is derived from an EMBL/GenBank/DDBJ whole genome shotgun (WGS) entry which is preliminary data.</text>
</comment>
<name>A0A937FEX7_9CLOT</name>
<dbReference type="AlphaFoldDB" id="A0A937FEX7"/>
<dbReference type="EMBL" id="JAESWA010000022">
    <property type="protein sequence ID" value="MBL4931943.1"/>
    <property type="molecule type" value="Genomic_DNA"/>
</dbReference>
<evidence type="ECO:0000313" key="2">
    <source>
        <dbReference type="Proteomes" id="UP000623681"/>
    </source>
</evidence>
<proteinExistence type="predicted"/>
<dbReference type="Pfam" id="PF14879">
    <property type="entry name" value="DUF4489"/>
    <property type="match status" value="1"/>
</dbReference>
<accession>A0A937FEX7</accession>
<dbReference type="InterPro" id="IPR027972">
    <property type="entry name" value="DUF4489"/>
</dbReference>
<dbReference type="PROSITE" id="PS51257">
    <property type="entry name" value="PROKAR_LIPOPROTEIN"/>
    <property type="match status" value="1"/>
</dbReference>
<reference evidence="1" key="1">
    <citation type="submission" date="2021-01" db="EMBL/GenBank/DDBJ databases">
        <title>Genome public.</title>
        <authorList>
            <person name="Liu C."/>
            <person name="Sun Q."/>
        </authorList>
    </citation>
    <scope>NUCLEOTIDE SEQUENCE</scope>
    <source>
        <strain evidence="1">YIM B02565</strain>
    </source>
</reference>
<sequence length="173" mass="19042">MREYNCSEERGCSIKPPCPTGVILACGQGGYVDLSNMPTSGSTLASVSIDTTLLTRAIIKIDFSCILSYSVTVLEELDLIFTLVRTNTKGEIKELASWPYKILMDQIVSGAEEDQYVFITLEKNESFSIEYCDELLCGSSSTYSIRVNTNYFNITNAVIQSSTINAIAGPTHY</sequence>
<evidence type="ECO:0000313" key="1">
    <source>
        <dbReference type="EMBL" id="MBL4931943.1"/>
    </source>
</evidence>
<organism evidence="1 2">
    <name type="scientific">Clostridium paridis</name>
    <dbReference type="NCBI Taxonomy" id="2803863"/>
    <lineage>
        <taxon>Bacteria</taxon>
        <taxon>Bacillati</taxon>
        <taxon>Bacillota</taxon>
        <taxon>Clostridia</taxon>
        <taxon>Eubacteriales</taxon>
        <taxon>Clostridiaceae</taxon>
        <taxon>Clostridium</taxon>
    </lineage>
</organism>
<gene>
    <name evidence="1" type="ORF">JK634_09005</name>
</gene>
<protein>
    <submittedName>
        <fullName evidence="1">DUF4489 domain-containing protein</fullName>
    </submittedName>
</protein>
<dbReference type="Proteomes" id="UP000623681">
    <property type="component" value="Unassembled WGS sequence"/>
</dbReference>
<keyword evidence="2" id="KW-1185">Reference proteome</keyword>